<keyword evidence="1" id="KW-0862">Zinc</keyword>
<dbReference type="GO" id="GO:0006355">
    <property type="term" value="P:regulation of DNA-templated transcription"/>
    <property type="evidence" value="ECO:0007669"/>
    <property type="project" value="UniProtKB-UniRule"/>
</dbReference>
<dbReference type="PANTHER" id="PTHR31669:SF307">
    <property type="entry name" value="PROTEIN FAR1-RELATED SEQUENCE"/>
    <property type="match status" value="1"/>
</dbReference>
<name>A0A6G1DSQ9_9ORYZ</name>
<gene>
    <name evidence="2" type="ORF">E2562_036299</name>
</gene>
<evidence type="ECO:0000313" key="3">
    <source>
        <dbReference type="Proteomes" id="UP000479710"/>
    </source>
</evidence>
<accession>A0A6G1DSQ9</accession>
<reference evidence="2 3" key="1">
    <citation type="submission" date="2019-11" db="EMBL/GenBank/DDBJ databases">
        <title>Whole genome sequence of Oryza granulata.</title>
        <authorList>
            <person name="Li W."/>
        </authorList>
    </citation>
    <scope>NUCLEOTIDE SEQUENCE [LARGE SCALE GENOMIC DNA]</scope>
    <source>
        <strain evidence="3">cv. Menghai</strain>
        <tissue evidence="2">Leaf</tissue>
    </source>
</reference>
<proteinExistence type="inferred from homology"/>
<comment type="caution">
    <text evidence="2">The sequence shown here is derived from an EMBL/GenBank/DDBJ whole genome shotgun (WGS) entry which is preliminary data.</text>
</comment>
<dbReference type="PANTHER" id="PTHR31669">
    <property type="entry name" value="PROTEIN FAR1-RELATED SEQUENCE 10-RELATED"/>
    <property type="match status" value="1"/>
</dbReference>
<comment type="subcellular location">
    <subcellularLocation>
        <location evidence="1">Nucleus</location>
    </subcellularLocation>
</comment>
<keyword evidence="1" id="KW-0539">Nucleus</keyword>
<feature type="non-terminal residue" evidence="2">
    <location>
        <position position="1"/>
    </location>
</feature>
<protein>
    <recommendedName>
        <fullName evidence="1">Protein FAR1-RELATED SEQUENCE</fullName>
    </recommendedName>
</protein>
<keyword evidence="1" id="KW-0863">Zinc-finger</keyword>
<comment type="similarity">
    <text evidence="1">Belongs to the FHY3/FAR1 family.</text>
</comment>
<dbReference type="GO" id="GO:0005634">
    <property type="term" value="C:nucleus"/>
    <property type="evidence" value="ECO:0007669"/>
    <property type="project" value="UniProtKB-SubCell"/>
</dbReference>
<evidence type="ECO:0000256" key="1">
    <source>
        <dbReference type="RuleBase" id="RU367018"/>
    </source>
</evidence>
<dbReference type="AlphaFoldDB" id="A0A6G1DSQ9"/>
<dbReference type="InterPro" id="IPR031052">
    <property type="entry name" value="FHY3/FAR1"/>
</dbReference>
<keyword evidence="1" id="KW-0479">Metal-binding</keyword>
<sequence>YSYDYYNFTIDQAPAMASAISILMPQTTHTWCKWHVLKDIKKHLGHVYIRHRDFKKDFNMVVNHMFTIDEFERAWAWLLDTYELHGNEWLIGVYEKREMWAKPYFAGTFCARMTSTQRSECANRMVKSYVPYAKLIHQREEDDDEQQKNNSQVGSIH</sequence>
<dbReference type="OrthoDB" id="682414at2759"/>
<comment type="function">
    <text evidence="1">Putative transcription activator involved in regulating light control of development.</text>
</comment>
<organism evidence="2 3">
    <name type="scientific">Oryza meyeriana var. granulata</name>
    <dbReference type="NCBI Taxonomy" id="110450"/>
    <lineage>
        <taxon>Eukaryota</taxon>
        <taxon>Viridiplantae</taxon>
        <taxon>Streptophyta</taxon>
        <taxon>Embryophyta</taxon>
        <taxon>Tracheophyta</taxon>
        <taxon>Spermatophyta</taxon>
        <taxon>Magnoliopsida</taxon>
        <taxon>Liliopsida</taxon>
        <taxon>Poales</taxon>
        <taxon>Poaceae</taxon>
        <taxon>BOP clade</taxon>
        <taxon>Oryzoideae</taxon>
        <taxon>Oryzeae</taxon>
        <taxon>Oryzinae</taxon>
        <taxon>Oryza</taxon>
        <taxon>Oryza meyeriana</taxon>
    </lineage>
</organism>
<dbReference type="GO" id="GO:0008270">
    <property type="term" value="F:zinc ion binding"/>
    <property type="evidence" value="ECO:0007669"/>
    <property type="project" value="UniProtKB-UniRule"/>
</dbReference>
<evidence type="ECO:0000313" key="2">
    <source>
        <dbReference type="EMBL" id="KAF0915456.1"/>
    </source>
</evidence>
<dbReference type="Proteomes" id="UP000479710">
    <property type="component" value="Unassembled WGS sequence"/>
</dbReference>
<dbReference type="EMBL" id="SPHZ02000006">
    <property type="protein sequence ID" value="KAF0915456.1"/>
    <property type="molecule type" value="Genomic_DNA"/>
</dbReference>
<keyword evidence="3" id="KW-1185">Reference proteome</keyword>